<keyword evidence="1" id="KW-0472">Membrane</keyword>
<dbReference type="AlphaFoldDB" id="A0A0J7LN20"/>
<dbReference type="EMBL" id="LFNG01000017">
    <property type="protein sequence ID" value="KMQ70485.1"/>
    <property type="molecule type" value="Genomic_DNA"/>
</dbReference>
<evidence type="ECO:0000313" key="2">
    <source>
        <dbReference type="EMBL" id="KMQ70485.1"/>
    </source>
</evidence>
<organism evidence="2 3">
    <name type="scientific">Chryseobacterium koreense CCUG 49689</name>
    <dbReference type="NCBI Taxonomy" id="1304281"/>
    <lineage>
        <taxon>Bacteria</taxon>
        <taxon>Pseudomonadati</taxon>
        <taxon>Bacteroidota</taxon>
        <taxon>Flavobacteriia</taxon>
        <taxon>Flavobacteriales</taxon>
        <taxon>Weeksellaceae</taxon>
        <taxon>Chryseobacterium group</taxon>
        <taxon>Chryseobacterium</taxon>
    </lineage>
</organism>
<keyword evidence="3" id="KW-1185">Reference proteome</keyword>
<evidence type="ECO:0000256" key="1">
    <source>
        <dbReference type="SAM" id="Phobius"/>
    </source>
</evidence>
<feature type="transmembrane region" description="Helical" evidence="1">
    <location>
        <begin position="6"/>
        <end position="24"/>
    </location>
</feature>
<name>A0A0J7LN20_9FLAO</name>
<reference evidence="2 3" key="1">
    <citation type="journal article" date="2004" name="Int. J. Syst. Evol. Microbiol.">
        <title>Kaistella koreensis gen. nov., sp. nov., a novel member of the Chryseobacterium-Bergeyella-Riemerella branch.</title>
        <authorList>
            <person name="Kim M.K."/>
            <person name="Im W.T."/>
            <person name="Shin Y.K."/>
            <person name="Lim J.H."/>
            <person name="Kim S.H."/>
            <person name="Lee B.C."/>
            <person name="Park M.Y."/>
            <person name="Lee K.Y."/>
            <person name="Lee S.T."/>
        </authorList>
    </citation>
    <scope>NUCLEOTIDE SEQUENCE [LARGE SCALE GENOMIC DNA]</scope>
    <source>
        <strain evidence="2 3">CCUG 49689</strain>
    </source>
</reference>
<dbReference type="RefSeq" id="WP_048500263.1">
    <property type="nucleotide sequence ID" value="NZ_LFNG01000017.1"/>
</dbReference>
<dbReference type="Proteomes" id="UP000035900">
    <property type="component" value="Unassembled WGS sequence"/>
</dbReference>
<evidence type="ECO:0000313" key="3">
    <source>
        <dbReference type="Proteomes" id="UP000035900"/>
    </source>
</evidence>
<keyword evidence="1" id="KW-0812">Transmembrane</keyword>
<dbReference type="OrthoDB" id="1274726at2"/>
<dbReference type="PATRIC" id="fig|1304281.5.peg.2548"/>
<keyword evidence="1" id="KW-1133">Transmembrane helix</keyword>
<comment type="caution">
    <text evidence="2">The sequence shown here is derived from an EMBL/GenBank/DDBJ whole genome shotgun (WGS) entry which is preliminary data.</text>
</comment>
<gene>
    <name evidence="2" type="ORF">ACM44_11865</name>
</gene>
<accession>A0A0J7LN20</accession>
<proteinExistence type="predicted"/>
<protein>
    <submittedName>
        <fullName evidence="2">Uncharacterized protein</fullName>
    </submittedName>
</protein>
<dbReference type="STRING" id="1304281.ACM44_11865"/>
<sequence length="64" mass="7435">MKKETGILLAGSLGVILGLGIFGIRKFLLKRHKDYEDYYADFHRHFDKKHREDGSHGVEFLAMQ</sequence>